<comment type="similarity">
    <text evidence="3 7">Belongs to the KduI family.</text>
</comment>
<keyword evidence="4 7" id="KW-0479">Metal-binding</keyword>
<dbReference type="PIRSF" id="PIRSF006625">
    <property type="entry name" value="KduI"/>
    <property type="match status" value="1"/>
</dbReference>
<evidence type="ECO:0000256" key="3">
    <source>
        <dbReference type="ARBA" id="ARBA00008086"/>
    </source>
</evidence>
<dbReference type="NCBIfam" id="NF002091">
    <property type="entry name" value="PRK00924.1"/>
    <property type="match status" value="1"/>
</dbReference>
<dbReference type="SUPFAM" id="SSF51182">
    <property type="entry name" value="RmlC-like cupins"/>
    <property type="match status" value="1"/>
</dbReference>
<dbReference type="GO" id="GO:0042840">
    <property type="term" value="P:D-glucuronate catabolic process"/>
    <property type="evidence" value="ECO:0007669"/>
    <property type="project" value="TreeGrafter"/>
</dbReference>
<dbReference type="CDD" id="cd20491">
    <property type="entry name" value="cupin_KduI_C"/>
    <property type="match status" value="1"/>
</dbReference>
<dbReference type="STRING" id="376733.SAMN04487972_11050"/>
<feature type="binding site" evidence="7">
    <location>
        <position position="199"/>
    </location>
    <ligand>
        <name>Zn(2+)</name>
        <dbReference type="ChEBI" id="CHEBI:29105"/>
    </ligand>
</feature>
<dbReference type="GO" id="GO:0008270">
    <property type="term" value="F:zinc ion binding"/>
    <property type="evidence" value="ECO:0007669"/>
    <property type="project" value="UniProtKB-UniRule"/>
</dbReference>
<keyword evidence="10" id="KW-1185">Reference proteome</keyword>
<evidence type="ECO:0000256" key="5">
    <source>
        <dbReference type="ARBA" id="ARBA00022833"/>
    </source>
</evidence>
<proteinExistence type="inferred from homology"/>
<evidence type="ECO:0000256" key="1">
    <source>
        <dbReference type="ARBA" id="ARBA00000552"/>
    </source>
</evidence>
<dbReference type="PANTHER" id="PTHR38461:SF1">
    <property type="entry name" value="4-DEOXY-L-THREO-5-HEXOSULOSE-URONATE KETOL-ISOMERASE"/>
    <property type="match status" value="1"/>
</dbReference>
<dbReference type="GO" id="GO:0019698">
    <property type="term" value="P:D-galacturonate catabolic process"/>
    <property type="evidence" value="ECO:0007669"/>
    <property type="project" value="TreeGrafter"/>
</dbReference>
<dbReference type="EMBL" id="FOJO01000010">
    <property type="protein sequence ID" value="SFA52919.1"/>
    <property type="molecule type" value="Genomic_DNA"/>
</dbReference>
<feature type="binding site" evidence="7">
    <location>
        <position position="194"/>
    </location>
    <ligand>
        <name>Zn(2+)</name>
        <dbReference type="ChEBI" id="CHEBI:29105"/>
    </ligand>
</feature>
<dbReference type="InterPro" id="IPR007045">
    <property type="entry name" value="KduI"/>
</dbReference>
<dbReference type="PANTHER" id="PTHR38461">
    <property type="entry name" value="4-DEOXY-L-THREO-5-HEXOSULOSE-URONATE KETOL-ISOMERASE"/>
    <property type="match status" value="1"/>
</dbReference>
<dbReference type="Pfam" id="PF04962">
    <property type="entry name" value="KduI"/>
    <property type="match status" value="1"/>
</dbReference>
<dbReference type="EC" id="5.3.1.17" evidence="7"/>
<dbReference type="Proteomes" id="UP000182312">
    <property type="component" value="Unassembled WGS sequence"/>
</dbReference>
<comment type="catalytic activity">
    <reaction evidence="1 7">
        <text>5-dehydro-4-deoxy-D-glucuronate = 3-deoxy-D-glycero-2,5-hexodiulosonate</text>
        <dbReference type="Rhea" id="RHEA:23896"/>
        <dbReference type="ChEBI" id="CHEBI:17117"/>
        <dbReference type="ChEBI" id="CHEBI:29071"/>
        <dbReference type="EC" id="5.3.1.17"/>
    </reaction>
</comment>
<dbReference type="UniPathway" id="UPA00545">
    <property type="reaction ID" value="UER00826"/>
</dbReference>
<dbReference type="InterPro" id="IPR021120">
    <property type="entry name" value="KduI/IolB_isomerase"/>
</dbReference>
<dbReference type="GO" id="GO:0008697">
    <property type="term" value="F:4-deoxy-L-threo-5-hexosulose-uronate ketol-isomerase activity"/>
    <property type="evidence" value="ECO:0007669"/>
    <property type="project" value="UniProtKB-UniRule"/>
</dbReference>
<feature type="binding site" evidence="7">
    <location>
        <position position="192"/>
    </location>
    <ligand>
        <name>Zn(2+)</name>
        <dbReference type="ChEBI" id="CHEBI:29105"/>
    </ligand>
</feature>
<accession>A0A099EXP8</accession>
<reference evidence="8 10" key="2">
    <citation type="submission" date="2014-10" db="EMBL/GenBank/DDBJ databases">
        <title>Paracoccus sanguinis sp. nov., isolated from clinical specimens of New York State patients.</title>
        <authorList>
            <person name="Mingle L.A."/>
            <person name="Cole J.A."/>
            <person name="Lapierre P."/>
            <person name="Musser K.A."/>
        </authorList>
    </citation>
    <scope>NUCLEOTIDE SEQUENCE [LARGE SCALE GENOMIC DNA]</scope>
    <source>
        <strain evidence="8 10">JCM 14014</strain>
    </source>
</reference>
<dbReference type="GO" id="GO:0045490">
    <property type="term" value="P:pectin catabolic process"/>
    <property type="evidence" value="ECO:0007669"/>
    <property type="project" value="UniProtKB-UniRule"/>
</dbReference>
<comment type="pathway">
    <text evidence="2 7">Glycan metabolism; pectin degradation; 2-dehydro-3-deoxy-D-gluconate from pectin: step 4/5.</text>
</comment>
<dbReference type="AlphaFoldDB" id="A0A099EXP8"/>
<dbReference type="HAMAP" id="MF_00687">
    <property type="entry name" value="KduI"/>
    <property type="match status" value="1"/>
</dbReference>
<evidence type="ECO:0000256" key="6">
    <source>
        <dbReference type="ARBA" id="ARBA00023235"/>
    </source>
</evidence>
<evidence type="ECO:0000313" key="11">
    <source>
        <dbReference type="Proteomes" id="UP000182312"/>
    </source>
</evidence>
<evidence type="ECO:0000256" key="7">
    <source>
        <dbReference type="HAMAP-Rule" id="MF_00687"/>
    </source>
</evidence>
<dbReference type="OrthoDB" id="9770644at2"/>
<dbReference type="Gene3D" id="2.60.120.520">
    <property type="entry name" value="pectin degrading enzyme 5-keto 4- deoxyuronate isomerase, domain 1"/>
    <property type="match status" value="1"/>
</dbReference>
<dbReference type="InterPro" id="IPR014710">
    <property type="entry name" value="RmlC-like_jellyroll"/>
</dbReference>
<evidence type="ECO:0000256" key="4">
    <source>
        <dbReference type="ARBA" id="ARBA00022723"/>
    </source>
</evidence>
<sequence length="274" mass="30689">MLTVETRHAIHPEHARAMDTETLRRHFLTEGMFADGEIRLVYTHYDRFTVGAAVPKGKPLVLDKVAETRTETFLERREMGIVNIGGPGRVEAAGQGWDMAYGDVLYLGMGAGPVTFSGQGRFYITSCPAHRELPCRLITVAEAKELRLGAAETSNKRIIRQFIHPLVMESCQLVLGYTSLEEGSVWNTIPSHVHDRRMEAYLYHGMAPESRVLHLMGEPQETRHVFVANEQAVISPSWSIHSGAGIGAYTFIWAMAGDNVDYTDMDFIQPEDLR</sequence>
<dbReference type="Gene3D" id="2.60.120.10">
    <property type="entry name" value="Jelly Rolls"/>
    <property type="match status" value="1"/>
</dbReference>
<dbReference type="eggNOG" id="COG3717">
    <property type="taxonomic scope" value="Bacteria"/>
</dbReference>
<dbReference type="RefSeq" id="WP_036742661.1">
    <property type="nucleotide sequence ID" value="NZ_FOJO01000010.1"/>
</dbReference>
<evidence type="ECO:0000313" key="10">
    <source>
        <dbReference type="Proteomes" id="UP000029846"/>
    </source>
</evidence>
<dbReference type="Proteomes" id="UP000029846">
    <property type="component" value="Unassembled WGS sequence"/>
</dbReference>
<evidence type="ECO:0000313" key="8">
    <source>
        <dbReference type="EMBL" id="KGJ03210.1"/>
    </source>
</evidence>
<organism evidence="8 10">
    <name type="scientific">Paracoccus halophilus</name>
    <dbReference type="NCBI Taxonomy" id="376733"/>
    <lineage>
        <taxon>Bacteria</taxon>
        <taxon>Pseudomonadati</taxon>
        <taxon>Pseudomonadota</taxon>
        <taxon>Alphaproteobacteria</taxon>
        <taxon>Rhodobacterales</taxon>
        <taxon>Paracoccaceae</taxon>
        <taxon>Paracoccus</taxon>
    </lineage>
</organism>
<dbReference type="InterPro" id="IPR027449">
    <property type="entry name" value="KduI_N"/>
</dbReference>
<dbReference type="InterPro" id="IPR011051">
    <property type="entry name" value="RmlC_Cupin_sf"/>
</dbReference>
<keyword evidence="6 7" id="KW-0413">Isomerase</keyword>
<name>A0A099EXP8_9RHOB</name>
<comment type="cofactor">
    <cofactor evidence="7">
        <name>Zn(2+)</name>
        <dbReference type="ChEBI" id="CHEBI:29105"/>
    </cofactor>
    <text evidence="7">Binds 1 zinc ion per subunit.</text>
</comment>
<dbReference type="EMBL" id="JRKN01000024">
    <property type="protein sequence ID" value="KGJ03210.1"/>
    <property type="molecule type" value="Genomic_DNA"/>
</dbReference>
<evidence type="ECO:0000256" key="2">
    <source>
        <dbReference type="ARBA" id="ARBA00005148"/>
    </source>
</evidence>
<gene>
    <name evidence="7" type="primary">kduI</name>
    <name evidence="8" type="ORF">IT41_14815</name>
    <name evidence="9" type="ORF">SAMN04487972_11050</name>
</gene>
<reference evidence="9 11" key="3">
    <citation type="submission" date="2016-10" db="EMBL/GenBank/DDBJ databases">
        <authorList>
            <person name="de Groot N.N."/>
        </authorList>
    </citation>
    <scope>NUCLEOTIDE SEQUENCE [LARGE SCALE GENOMIC DNA]</scope>
    <source>
        <strain evidence="9 11">CGMCC 1.6117</strain>
    </source>
</reference>
<feature type="binding site" evidence="7">
    <location>
        <position position="241"/>
    </location>
    <ligand>
        <name>Zn(2+)</name>
        <dbReference type="ChEBI" id="CHEBI:29105"/>
    </ligand>
</feature>
<dbReference type="CDD" id="cd20294">
    <property type="entry name" value="cupin_KduI_N"/>
    <property type="match status" value="1"/>
</dbReference>
<evidence type="ECO:0000313" key="9">
    <source>
        <dbReference type="EMBL" id="SFA52919.1"/>
    </source>
</evidence>
<comment type="function">
    <text evidence="7">Catalyzes the isomerization of 5-dehydro-4-deoxy-D-glucuronate to 3-deoxy-D-glycero-2,5-hexodiulosonate.</text>
</comment>
<keyword evidence="5 7" id="KW-0862">Zinc</keyword>
<reference evidence="8 10" key="1">
    <citation type="submission" date="2014-09" db="EMBL/GenBank/DDBJ databases">
        <authorList>
            <person name="McGinnis J.M."/>
            <person name="Wolfgang W.J."/>
        </authorList>
    </citation>
    <scope>NUCLEOTIDE SEQUENCE [LARGE SCALE GENOMIC DNA]</scope>
    <source>
        <strain evidence="8 10">JCM 14014</strain>
    </source>
</reference>
<protein>
    <recommendedName>
        <fullName evidence="7">4-deoxy-L-threo-5-hexosulose-uronate ketol-isomerase</fullName>
        <ecNumber evidence="7">5.3.1.17</ecNumber>
    </recommendedName>
    <alternativeName>
        <fullName evidence="7">5-keto-4-deoxyuronate isomerase</fullName>
    </alternativeName>
    <alternativeName>
        <fullName evidence="7">DKI isomerase</fullName>
    </alternativeName>
</protein>